<name>A0AAW1Y0S7_RUBAR</name>
<evidence type="ECO:0000313" key="1">
    <source>
        <dbReference type="EMBL" id="KAK9942333.1"/>
    </source>
</evidence>
<accession>A0AAW1Y0S7</accession>
<dbReference type="SUPFAM" id="SSF52047">
    <property type="entry name" value="RNI-like"/>
    <property type="match status" value="1"/>
</dbReference>
<dbReference type="AlphaFoldDB" id="A0AAW1Y0S7"/>
<gene>
    <name evidence="1" type="ORF">M0R45_008004</name>
</gene>
<sequence>MWNAESLPTVSPDLWYLNLRGCKRLREIPQLPPKVQWLNAADCVQLESFATLSNILEHKESEMIKCLVLSNCERLCDNLAHDVAKIGRNILTEVSLCSLFLSCTQSEFEVVFPANEIPKWFSHHKHLNFLETSELSFEIPLSLKLGDKGLAICAAVAVETTTPKEKDVIQSNLGSCTFTAKIDINGESTIARSFSFEARDVASAHVWLCYIPFIMFAYHQSPPFTCGVSVEHTSRGSVRCKSYGVHLVIPQDDHEDAW</sequence>
<reference evidence="1 2" key="1">
    <citation type="journal article" date="2023" name="G3 (Bethesda)">
        <title>A chromosome-length genome assembly and annotation of blackberry (Rubus argutus, cv. 'Hillquist').</title>
        <authorList>
            <person name="Bruna T."/>
            <person name="Aryal R."/>
            <person name="Dudchenko O."/>
            <person name="Sargent D.J."/>
            <person name="Mead D."/>
            <person name="Buti M."/>
            <person name="Cavallini A."/>
            <person name="Hytonen T."/>
            <person name="Andres J."/>
            <person name="Pham M."/>
            <person name="Weisz D."/>
            <person name="Mascagni F."/>
            <person name="Usai G."/>
            <person name="Natali L."/>
            <person name="Bassil N."/>
            <person name="Fernandez G.E."/>
            <person name="Lomsadze A."/>
            <person name="Armour M."/>
            <person name="Olukolu B."/>
            <person name="Poorten T."/>
            <person name="Britton C."/>
            <person name="Davik J."/>
            <person name="Ashrafi H."/>
            <person name="Aiden E.L."/>
            <person name="Borodovsky M."/>
            <person name="Worthington M."/>
        </authorList>
    </citation>
    <scope>NUCLEOTIDE SEQUENCE [LARGE SCALE GENOMIC DNA]</scope>
    <source>
        <strain evidence="1">PI 553951</strain>
    </source>
</reference>
<protein>
    <submittedName>
        <fullName evidence="1">Uncharacterized protein</fullName>
    </submittedName>
</protein>
<keyword evidence="2" id="KW-1185">Reference proteome</keyword>
<dbReference type="Proteomes" id="UP001457282">
    <property type="component" value="Unassembled WGS sequence"/>
</dbReference>
<comment type="caution">
    <text evidence="1">The sequence shown here is derived from an EMBL/GenBank/DDBJ whole genome shotgun (WGS) entry which is preliminary data.</text>
</comment>
<proteinExistence type="predicted"/>
<dbReference type="InterPro" id="IPR032675">
    <property type="entry name" value="LRR_dom_sf"/>
</dbReference>
<organism evidence="1 2">
    <name type="scientific">Rubus argutus</name>
    <name type="common">Southern blackberry</name>
    <dbReference type="NCBI Taxonomy" id="59490"/>
    <lineage>
        <taxon>Eukaryota</taxon>
        <taxon>Viridiplantae</taxon>
        <taxon>Streptophyta</taxon>
        <taxon>Embryophyta</taxon>
        <taxon>Tracheophyta</taxon>
        <taxon>Spermatophyta</taxon>
        <taxon>Magnoliopsida</taxon>
        <taxon>eudicotyledons</taxon>
        <taxon>Gunneridae</taxon>
        <taxon>Pentapetalae</taxon>
        <taxon>rosids</taxon>
        <taxon>fabids</taxon>
        <taxon>Rosales</taxon>
        <taxon>Rosaceae</taxon>
        <taxon>Rosoideae</taxon>
        <taxon>Rosoideae incertae sedis</taxon>
        <taxon>Rubus</taxon>
    </lineage>
</organism>
<evidence type="ECO:0000313" key="2">
    <source>
        <dbReference type="Proteomes" id="UP001457282"/>
    </source>
</evidence>
<dbReference type="EMBL" id="JBEDUW010000002">
    <property type="protein sequence ID" value="KAK9942333.1"/>
    <property type="molecule type" value="Genomic_DNA"/>
</dbReference>
<dbReference type="Gene3D" id="3.80.10.10">
    <property type="entry name" value="Ribonuclease Inhibitor"/>
    <property type="match status" value="1"/>
</dbReference>